<dbReference type="GO" id="GO:0000324">
    <property type="term" value="C:fungal-type vacuole"/>
    <property type="evidence" value="ECO:0007669"/>
    <property type="project" value="TreeGrafter"/>
</dbReference>
<evidence type="ECO:0000256" key="8">
    <source>
        <dbReference type="ARBA" id="ARBA00048461"/>
    </source>
</evidence>
<dbReference type="InterPro" id="IPR001563">
    <property type="entry name" value="Peptidase_S10"/>
</dbReference>
<feature type="signal peptide" evidence="9">
    <location>
        <begin position="1"/>
        <end position="19"/>
    </location>
</feature>
<comment type="similarity">
    <text evidence="1 9">Belongs to the peptidase S10 family.</text>
</comment>
<sequence length="539" mass="59360">MHGRLGALALLALAGAVRAAQAPFELPNAAKEAHPDFRMLTHPALPAHTLRLRRVPDGLCEQAGTASWSGYLDVDLDVLYAQEDQRQDAQTKQPPGIVEHFYFWAFESRNNKFTDPVTLWLNGGPGCSSFTGLLMEMGPCNAVEPAHGVPGTAWNAHAWNANSSIIFLDQPTGTGFSYASWKNTSREDAPPSRILDTAHAARDVSAFLHLLGTDSASDLVSLATLPGSPLPQLSRFHMAGESYAGRYLPLIASQLLKDNERLLAHPESGLLPVPLESVLIGNGITSPVHQKSASMEFACTNATGHGPFLDQRTCDKMRERWPTCKQMLETCNARPGNEPYSREACVNANTFCTDAFEAPWEATNTSFYDWQHKPDYDEEEYISALLNDPETRRKLGIDARGAGDRHDGKFVGCSDRVFADFESTGDGARDSTWAVREVLEKGVRVLSYSGTRDFICNYIGNGAWTYDLEWSGGEGFRSAPLEPWYVAGRAAPAGYFRHYGNLTFATVEGAGHFVPHDQPRTAQRMFQRWEHGPIPGRLD</sequence>
<dbReference type="Proteomes" id="UP001214603">
    <property type="component" value="Chromosome 1"/>
</dbReference>
<dbReference type="PANTHER" id="PTHR11802:SF113">
    <property type="entry name" value="SERINE CARBOXYPEPTIDASE CTSA-4.1"/>
    <property type="match status" value="1"/>
</dbReference>
<evidence type="ECO:0000256" key="3">
    <source>
        <dbReference type="ARBA" id="ARBA00022670"/>
    </source>
</evidence>
<proteinExistence type="inferred from homology"/>
<dbReference type="PROSITE" id="PS00560">
    <property type="entry name" value="CARBOXYPEPT_SER_HIS"/>
    <property type="match status" value="1"/>
</dbReference>
<evidence type="ECO:0000256" key="6">
    <source>
        <dbReference type="ARBA" id="ARBA00023180"/>
    </source>
</evidence>
<accession>A0AAF0ISK7</accession>
<dbReference type="EC" id="3.4.16.-" evidence="9"/>
<dbReference type="SUPFAM" id="SSF53474">
    <property type="entry name" value="alpha/beta-Hydrolases"/>
    <property type="match status" value="1"/>
</dbReference>
<keyword evidence="5 9" id="KW-0378">Hydrolase</keyword>
<evidence type="ECO:0000256" key="5">
    <source>
        <dbReference type="ARBA" id="ARBA00022801"/>
    </source>
</evidence>
<dbReference type="GO" id="GO:0006508">
    <property type="term" value="P:proteolysis"/>
    <property type="evidence" value="ECO:0007669"/>
    <property type="project" value="UniProtKB-KW"/>
</dbReference>
<keyword evidence="11" id="KW-1185">Reference proteome</keyword>
<dbReference type="PRINTS" id="PR00724">
    <property type="entry name" value="CRBOXYPTASEC"/>
</dbReference>
<evidence type="ECO:0000256" key="2">
    <source>
        <dbReference type="ARBA" id="ARBA00022645"/>
    </source>
</evidence>
<dbReference type="PANTHER" id="PTHR11802">
    <property type="entry name" value="SERINE PROTEASE FAMILY S10 SERINE CARBOXYPEPTIDASE"/>
    <property type="match status" value="1"/>
</dbReference>
<evidence type="ECO:0000256" key="1">
    <source>
        <dbReference type="ARBA" id="ARBA00009431"/>
    </source>
</evidence>
<dbReference type="AlphaFoldDB" id="A0AAF0ISK7"/>
<evidence type="ECO:0000313" key="10">
    <source>
        <dbReference type="EMBL" id="WFD02313.1"/>
    </source>
</evidence>
<dbReference type="InterPro" id="IPR029058">
    <property type="entry name" value="AB_hydrolase_fold"/>
</dbReference>
<evidence type="ECO:0000313" key="11">
    <source>
        <dbReference type="Proteomes" id="UP001214603"/>
    </source>
</evidence>
<evidence type="ECO:0000256" key="9">
    <source>
        <dbReference type="RuleBase" id="RU361156"/>
    </source>
</evidence>
<dbReference type="Pfam" id="PF00450">
    <property type="entry name" value="Peptidase_S10"/>
    <property type="match status" value="1"/>
</dbReference>
<keyword evidence="6" id="KW-0325">Glycoprotein</keyword>
<keyword evidence="3 9" id="KW-0645">Protease</keyword>
<dbReference type="Gene3D" id="1.10.287.410">
    <property type="match status" value="1"/>
</dbReference>
<name>A0AAF0ISK7_9BASI</name>
<dbReference type="InterPro" id="IPR033124">
    <property type="entry name" value="Ser_caboxypep_his_AS"/>
</dbReference>
<comment type="catalytic activity">
    <reaction evidence="8">
        <text>a monoacylglycerol + H2O = glycerol + a fatty acid + H(+)</text>
        <dbReference type="Rhea" id="RHEA:15245"/>
        <dbReference type="ChEBI" id="CHEBI:15377"/>
        <dbReference type="ChEBI" id="CHEBI:15378"/>
        <dbReference type="ChEBI" id="CHEBI:17408"/>
        <dbReference type="ChEBI" id="CHEBI:17754"/>
        <dbReference type="ChEBI" id="CHEBI:28868"/>
    </reaction>
</comment>
<protein>
    <recommendedName>
        <fullName evidence="9">Carboxypeptidase</fullName>
        <ecNumber evidence="9">3.4.16.-</ecNumber>
    </recommendedName>
</protein>
<comment type="catalytic activity">
    <reaction evidence="7">
        <text>a diacylglycerol + H2O = a monoacylglycerol + a fatty acid + H(+)</text>
        <dbReference type="Rhea" id="RHEA:32731"/>
        <dbReference type="ChEBI" id="CHEBI:15377"/>
        <dbReference type="ChEBI" id="CHEBI:15378"/>
        <dbReference type="ChEBI" id="CHEBI:17408"/>
        <dbReference type="ChEBI" id="CHEBI:18035"/>
        <dbReference type="ChEBI" id="CHEBI:28868"/>
    </reaction>
</comment>
<gene>
    <name evidence="10" type="ORF">MOBT1_000995</name>
</gene>
<keyword evidence="2 9" id="KW-0121">Carboxypeptidase</keyword>
<dbReference type="GO" id="GO:0004185">
    <property type="term" value="F:serine-type carboxypeptidase activity"/>
    <property type="evidence" value="ECO:0007669"/>
    <property type="project" value="UniProtKB-UniRule"/>
</dbReference>
<evidence type="ECO:0000256" key="4">
    <source>
        <dbReference type="ARBA" id="ARBA00022729"/>
    </source>
</evidence>
<dbReference type="Gene3D" id="3.40.50.1820">
    <property type="entry name" value="alpha/beta hydrolase"/>
    <property type="match status" value="1"/>
</dbReference>
<dbReference type="PROSITE" id="PS00131">
    <property type="entry name" value="CARBOXYPEPT_SER_SER"/>
    <property type="match status" value="1"/>
</dbReference>
<reference evidence="10" key="1">
    <citation type="submission" date="2023-03" db="EMBL/GenBank/DDBJ databases">
        <title>Mating type loci evolution in Malassezia.</title>
        <authorList>
            <person name="Coelho M.A."/>
        </authorList>
    </citation>
    <scope>NUCLEOTIDE SEQUENCE</scope>
    <source>
        <strain evidence="10">CBS 7876</strain>
    </source>
</reference>
<organism evidence="10 11">
    <name type="scientific">Malassezia obtusa</name>
    <dbReference type="NCBI Taxonomy" id="76774"/>
    <lineage>
        <taxon>Eukaryota</taxon>
        <taxon>Fungi</taxon>
        <taxon>Dikarya</taxon>
        <taxon>Basidiomycota</taxon>
        <taxon>Ustilaginomycotina</taxon>
        <taxon>Malasseziomycetes</taxon>
        <taxon>Malasseziales</taxon>
        <taxon>Malasseziaceae</taxon>
        <taxon>Malassezia</taxon>
    </lineage>
</organism>
<keyword evidence="4 9" id="KW-0732">Signal</keyword>
<feature type="chain" id="PRO_5041772299" description="Carboxypeptidase" evidence="9">
    <location>
        <begin position="20"/>
        <end position="539"/>
    </location>
</feature>
<evidence type="ECO:0000256" key="7">
    <source>
        <dbReference type="ARBA" id="ARBA00047591"/>
    </source>
</evidence>
<dbReference type="EMBL" id="CP119934">
    <property type="protein sequence ID" value="WFD02313.1"/>
    <property type="molecule type" value="Genomic_DNA"/>
</dbReference>
<dbReference type="InterPro" id="IPR018202">
    <property type="entry name" value="Ser_caboxypep_ser_AS"/>
</dbReference>